<organism evidence="3 4">
    <name type="scientific">Candidatus Sedimenticola endophacoides</name>
    <dbReference type="NCBI Taxonomy" id="2548426"/>
    <lineage>
        <taxon>Bacteria</taxon>
        <taxon>Pseudomonadati</taxon>
        <taxon>Pseudomonadota</taxon>
        <taxon>Gammaproteobacteria</taxon>
        <taxon>Chromatiales</taxon>
        <taxon>Sedimenticolaceae</taxon>
        <taxon>Sedimenticola</taxon>
    </lineage>
</organism>
<protein>
    <recommendedName>
        <fullName evidence="2">Putative Flp pilus-assembly TadG-like N-terminal domain-containing protein</fullName>
    </recommendedName>
</protein>
<accession>A0A6N4E413</accession>
<feature type="domain" description="Putative Flp pilus-assembly TadG-like N-terminal" evidence="2">
    <location>
        <begin position="11"/>
        <end position="57"/>
    </location>
</feature>
<dbReference type="AlphaFoldDB" id="A0A6N4E413"/>
<keyword evidence="1" id="KW-0472">Membrane</keyword>
<evidence type="ECO:0000313" key="4">
    <source>
        <dbReference type="Proteomes" id="UP000250928"/>
    </source>
</evidence>
<sequence>MGERGHRGQRGAIMVMTAFFIVVLIGIGSFAIDLGRLFALKTQMQNAVDAAALAAAAELDGRPGALGRARLRARTLLDHRTTYTNDGVQALLASPPATLEDADFTFYSEIDPAKITTTLDADAGFVRVRLAPREINLFFLPVLEVLGINTRDTAAAAAAALAGTSNFVCDYPPLMICDPFEDPAVPGDPTIGSFKAAVTAGITNVGDMFVLKYQNQSWAPGDFAFLLPTDPVTGDYAMGAKELGKAIANPLTQNCTAGPVHTATGSVQSFPIHGMNTRFDEYGHSEFLPAQENAPGPVIIEYPRDSGWKGWDGGTQRFGDGNWNVPYRQPWEAASVPLATYWERYHERQGHGAVSATDTQPGISTTDLEDIDGNVIEWQNATRRDVHSWELRSELIPCDPYGPDGVDDGGYPNGDDIQCPPSAVTGYPGTYPATGDPNPSDTSNSIDGTAPLVDGFPTDGNMNFDASTDFPVSDELRRILTTAVIPCIAQDIKGSKPAIANDFAQFFVTTRATKGGGNKIDYVAEFMGLMSTGLTANNHTVIQLYE</sequence>
<reference evidence="3 4" key="1">
    <citation type="submission" date="2018-01" db="EMBL/GenBank/DDBJ databases">
        <title>Novel co-symbiosis in the lucinid bivalve Phacoides pectinatus.</title>
        <authorList>
            <person name="Lim S.J."/>
            <person name="Davis B.G."/>
            <person name="Gill D.E."/>
            <person name="Engel A.S."/>
            <person name="Anderson L.C."/>
            <person name="Campbell B.J."/>
        </authorList>
    </citation>
    <scope>NUCLEOTIDE SEQUENCE [LARGE SCALE GENOMIC DNA]</scope>
    <source>
        <strain evidence="3">N3_P5</strain>
    </source>
</reference>
<dbReference type="Pfam" id="PF13400">
    <property type="entry name" value="Tad"/>
    <property type="match status" value="1"/>
</dbReference>
<evidence type="ECO:0000256" key="1">
    <source>
        <dbReference type="SAM" id="Phobius"/>
    </source>
</evidence>
<dbReference type="EMBL" id="PQCO01000051">
    <property type="protein sequence ID" value="PUE05669.1"/>
    <property type="molecule type" value="Genomic_DNA"/>
</dbReference>
<dbReference type="Proteomes" id="UP000250928">
    <property type="component" value="Unassembled WGS sequence"/>
</dbReference>
<proteinExistence type="predicted"/>
<gene>
    <name evidence="3" type="ORF">C3L24_00660</name>
</gene>
<name>A0A6N4E413_9GAMM</name>
<comment type="caution">
    <text evidence="3">The sequence shown here is derived from an EMBL/GenBank/DDBJ whole genome shotgun (WGS) entry which is preliminary data.</text>
</comment>
<feature type="transmembrane region" description="Helical" evidence="1">
    <location>
        <begin position="12"/>
        <end position="32"/>
    </location>
</feature>
<keyword evidence="1" id="KW-1133">Transmembrane helix</keyword>
<keyword evidence="1" id="KW-0812">Transmembrane</keyword>
<evidence type="ECO:0000259" key="2">
    <source>
        <dbReference type="Pfam" id="PF13400"/>
    </source>
</evidence>
<evidence type="ECO:0000313" key="3">
    <source>
        <dbReference type="EMBL" id="PUE05669.1"/>
    </source>
</evidence>
<dbReference type="InterPro" id="IPR028087">
    <property type="entry name" value="Tad_N"/>
</dbReference>